<evidence type="ECO:0000313" key="3">
    <source>
        <dbReference type="Proteomes" id="UP000001879"/>
    </source>
</evidence>
<protein>
    <submittedName>
        <fullName evidence="1">Virus protein phiCh1-VP90</fullName>
    </submittedName>
</protein>
<dbReference type="AlphaFoldDB" id="D3T2E2"/>
<dbReference type="KEGG" id="nmg:Nmag_4243"/>
<evidence type="ECO:0000313" key="1">
    <source>
        <dbReference type="EMBL" id="ADD07751.1"/>
    </source>
</evidence>
<dbReference type="GeneID" id="70359899"/>
<dbReference type="Proteomes" id="UP000011543">
    <property type="component" value="Unassembled WGS sequence"/>
</dbReference>
<dbReference type="RefSeq" id="WP_004268225.1">
    <property type="nucleotide sequence ID" value="NC_013925.1"/>
</dbReference>
<sequence>MSTDSHPESDIPRDPSAYRATLHFKSRFEDAFDDYNRHLDGEIVRRCITEGELTQQDYHTSLFESVIGGVTYRIVVNPRNGTCVSGFPVAIDWQTALDSGRWTRIQLKEIEEFLDAKPNPRQRY</sequence>
<dbReference type="PATRIC" id="fig|547559.17.peg.4158"/>
<reference evidence="1 3" key="2">
    <citation type="journal article" date="2012" name="BMC Genomics">
        <title>A comparative genomics perspective on the genetic content of the alkaliphilic haloarchaeon Natrialba magadii ATCC 43099T.</title>
        <authorList>
            <person name="Siddaramappa S."/>
            <person name="Challacombe J.F."/>
            <person name="Decastro R.E."/>
            <person name="Pfeiffer F."/>
            <person name="Sastre D.E."/>
            <person name="Gimenez M.I."/>
            <person name="Paggi R.A."/>
            <person name="Detter J.C."/>
            <person name="Davenport K.W."/>
            <person name="Goodwin L.A."/>
            <person name="Kyrpides N."/>
            <person name="Tapia R."/>
            <person name="Pitluck S."/>
            <person name="Lucas S."/>
            <person name="Woyke T."/>
            <person name="Maupin-Furlow J.A."/>
        </authorList>
    </citation>
    <scope>NUCLEOTIDE SEQUENCE [LARGE SCALE GENOMIC DNA]</scope>
    <source>
        <strain evidence="1">ATCC 43099</strain>
        <strain evidence="3">ATCC 43099 / DSM 3394 / CCM 3739 / CIP 104546 / IAM 13178 / JCM 8861 / NBRC 102185 / NCIMB 2190 / MS3</strain>
    </source>
</reference>
<keyword evidence="1" id="KW-0614">Plasmid</keyword>
<evidence type="ECO:0000313" key="4">
    <source>
        <dbReference type="Proteomes" id="UP000011543"/>
    </source>
</evidence>
<reference evidence="1" key="4">
    <citation type="submission" date="2016-09" db="EMBL/GenBank/DDBJ databases">
        <authorList>
            <person name="Pfeiffer F."/>
        </authorList>
    </citation>
    <scope>NUCLEOTIDE SEQUENCE</scope>
    <source>
        <strain evidence="1">ATCC 43099</strain>
        <plasmid evidence="1">pNMAG03</plasmid>
    </source>
</reference>
<reference evidence="2 4" key="3">
    <citation type="journal article" date="2014" name="PLoS Genet.">
        <title>Phylogenetically driven sequencing of extremely halophilic archaea reveals strategies for static and dynamic osmo-response.</title>
        <authorList>
            <person name="Becker E.A."/>
            <person name="Seitzer P.M."/>
            <person name="Tritt A."/>
            <person name="Larsen D."/>
            <person name="Krusor M."/>
            <person name="Yao A.I."/>
            <person name="Wu D."/>
            <person name="Madern D."/>
            <person name="Eisen J.A."/>
            <person name="Darling A.E."/>
            <person name="Facciotti M.T."/>
        </authorList>
    </citation>
    <scope>NUCLEOTIDE SEQUENCE [LARGE SCALE GENOMIC DNA]</scope>
    <source>
        <strain evidence="4">ATCC 43099 / DSM 3394 / CCM 3739 / CIP 104546 / IAM 13178 / JCM 8861 / NBRC 102185 / NCIMB 2190 / MS3</strain>
        <strain evidence="2">MS-3</strain>
    </source>
</reference>
<organism evidence="1 3">
    <name type="scientific">Natrialba magadii (strain ATCC 43099 / DSM 3394 / CCM 3739 / CIP 104546 / IAM 13178 / JCM 8861 / NBRC 102185 / NCIMB 2190 / MS3)</name>
    <name type="common">Natronobacterium magadii</name>
    <dbReference type="NCBI Taxonomy" id="547559"/>
    <lineage>
        <taxon>Archaea</taxon>
        <taxon>Methanobacteriati</taxon>
        <taxon>Methanobacteriota</taxon>
        <taxon>Stenosarchaea group</taxon>
        <taxon>Halobacteria</taxon>
        <taxon>Halobacteriales</taxon>
        <taxon>Natrialbaceae</taxon>
        <taxon>Natrialba</taxon>
    </lineage>
</organism>
<dbReference type="HOGENOM" id="CLU_2055998_0_0_2"/>
<proteinExistence type="predicted"/>
<dbReference type="Proteomes" id="UP000001879">
    <property type="component" value="Plasmid pNMAG03"/>
</dbReference>
<evidence type="ECO:0000313" key="2">
    <source>
        <dbReference type="EMBL" id="ELY22998.1"/>
    </source>
</evidence>
<dbReference type="EMBL" id="AOHS01000065">
    <property type="protein sequence ID" value="ELY22998.1"/>
    <property type="molecule type" value="Genomic_DNA"/>
</dbReference>
<accession>D3T2E2</accession>
<dbReference type="EMBL" id="CP001935">
    <property type="protein sequence ID" value="ADD07751.1"/>
    <property type="molecule type" value="Genomic_DNA"/>
</dbReference>
<name>D3T2E2_NATMM</name>
<reference evidence="3" key="1">
    <citation type="submission" date="2010-02" db="EMBL/GenBank/DDBJ databases">
        <title>Complete sequence of plasmid 3 of Natrialba magadii ATCC 43099.</title>
        <authorList>
            <consortium name="US DOE Joint Genome Institute"/>
            <person name="Lucas S."/>
            <person name="Copeland A."/>
            <person name="Lapidus A."/>
            <person name="Cheng J.-F."/>
            <person name="Bruce D."/>
            <person name="Goodwin L."/>
            <person name="Pitluck S."/>
            <person name="Davenport K."/>
            <person name="Saunders E."/>
            <person name="Detter J.C."/>
            <person name="Han C."/>
            <person name="Tapia R."/>
            <person name="Land M."/>
            <person name="Hauser L."/>
            <person name="Kyrpides N."/>
            <person name="Mikhailova N."/>
            <person name="De Castro R.E."/>
            <person name="Maupin-Furlow J.A."/>
            <person name="Woyke T."/>
        </authorList>
    </citation>
    <scope>NUCLEOTIDE SEQUENCE [LARGE SCALE GENOMIC DNA]</scope>
    <source>
        <strain evidence="3">ATCC 43099 / DSM 3394 / CCM 3739 / CIP 104546 / IAM 13178 / JCM 8861 / NBRC 102185 / NCIMB 2190 / MS3</strain>
        <plasmid evidence="3">pNMAG03</plasmid>
    </source>
</reference>
<keyword evidence="3" id="KW-1185">Reference proteome</keyword>
<gene>
    <name evidence="1" type="ordered locus">Nmag_4243</name>
    <name evidence="2" type="ORF">C500_21080</name>
</gene>
<geneLocation type="plasmid" evidence="1 3">
    <name>pNMAG03</name>
</geneLocation>